<reference evidence="1 2" key="1">
    <citation type="submission" date="2018-07" db="EMBL/GenBank/DDBJ databases">
        <title>Modular assembly of carbohydrate-degrading microbial communities in the ocean.</title>
        <authorList>
            <person name="Enke T.N."/>
            <person name="Datta M.S."/>
            <person name="Schwartzman J.A."/>
            <person name="Cermak N."/>
            <person name="Schmitz D.A."/>
            <person name="Barrere J."/>
            <person name="Cordero O.X."/>
        </authorList>
    </citation>
    <scope>NUCLEOTIDE SEQUENCE [LARGE SCALE GENOMIC DNA]</scope>
    <source>
        <strain evidence="1 2">C3M10</strain>
    </source>
</reference>
<dbReference type="Proteomes" id="UP000252706">
    <property type="component" value="Unassembled WGS sequence"/>
</dbReference>
<proteinExistence type="predicted"/>
<evidence type="ECO:0000313" key="2">
    <source>
        <dbReference type="Proteomes" id="UP000252706"/>
    </source>
</evidence>
<name>A0A366X5D2_9RHOB</name>
<gene>
    <name evidence="1" type="ORF">DS909_05045</name>
</gene>
<evidence type="ECO:0000313" key="1">
    <source>
        <dbReference type="EMBL" id="RBW59999.1"/>
    </source>
</evidence>
<organism evidence="1 2">
    <name type="scientific">Phaeobacter gallaeciensis</name>
    <dbReference type="NCBI Taxonomy" id="60890"/>
    <lineage>
        <taxon>Bacteria</taxon>
        <taxon>Pseudomonadati</taxon>
        <taxon>Pseudomonadota</taxon>
        <taxon>Alphaproteobacteria</taxon>
        <taxon>Rhodobacterales</taxon>
        <taxon>Roseobacteraceae</taxon>
        <taxon>Phaeobacter</taxon>
    </lineage>
</organism>
<accession>A0A366X5D2</accession>
<protein>
    <submittedName>
        <fullName evidence="1">Uncharacterized protein</fullName>
    </submittedName>
</protein>
<sequence>MEGAFRRFDVRLDARTAKIAHAIAYKGTFSLSQLRGLWQSCTILDANASLPIGRSCQNRGERAKPHVIPTLDSPVWASDLKTEGK</sequence>
<dbReference type="AlphaFoldDB" id="A0A366X5D2"/>
<dbReference type="EMBL" id="QOCE01000012">
    <property type="protein sequence ID" value="RBW59999.1"/>
    <property type="molecule type" value="Genomic_DNA"/>
</dbReference>
<comment type="caution">
    <text evidence="1">The sequence shown here is derived from an EMBL/GenBank/DDBJ whole genome shotgun (WGS) entry which is preliminary data.</text>
</comment>